<keyword evidence="3 6" id="KW-0240">DNA-directed RNA polymerase</keyword>
<dbReference type="InterPro" id="IPR036390">
    <property type="entry name" value="WH_DNA-bd_sf"/>
</dbReference>
<protein>
    <recommendedName>
        <fullName evidence="6">DNA-directed RNA polymerase III subunit RPC6</fullName>
        <shortName evidence="6">RNA polymerase III subunit C6</shortName>
    </recommendedName>
</protein>
<evidence type="ECO:0000256" key="6">
    <source>
        <dbReference type="PIRNR" id="PIRNR028763"/>
    </source>
</evidence>
<dbReference type="GO" id="GO:0005666">
    <property type="term" value="C:RNA polymerase III complex"/>
    <property type="evidence" value="ECO:0007669"/>
    <property type="project" value="UniProtKB-UniRule"/>
</dbReference>
<accession>A0A1S2XN66</accession>
<dbReference type="GO" id="GO:0005737">
    <property type="term" value="C:cytoplasm"/>
    <property type="evidence" value="ECO:0007669"/>
    <property type="project" value="UniProtKB-ARBA"/>
</dbReference>
<comment type="subcellular location">
    <subcellularLocation>
        <location evidence="1 6">Nucleus</location>
    </subcellularLocation>
</comment>
<dbReference type="InterPro" id="IPR036388">
    <property type="entry name" value="WH-like_DNA-bd_sf"/>
</dbReference>
<dbReference type="Proteomes" id="UP000087171">
    <property type="component" value="Chromosome Ca3"/>
</dbReference>
<dbReference type="STRING" id="3827.A0A1S2XN66"/>
<dbReference type="PANTHER" id="PTHR12780">
    <property type="entry name" value="RNA POLYMERASE III DNA DIRECTED , 39KD SUBUNIT-RELATED"/>
    <property type="match status" value="1"/>
</dbReference>
<reference evidence="8" key="2">
    <citation type="submission" date="2025-08" db="UniProtKB">
        <authorList>
            <consortium name="RefSeq"/>
        </authorList>
    </citation>
    <scope>IDENTIFICATION</scope>
    <source>
        <tissue evidence="8">Etiolated seedlings</tissue>
    </source>
</reference>
<dbReference type="Pfam" id="PF05158">
    <property type="entry name" value="RNA_pol_Rpc34"/>
    <property type="match status" value="1"/>
</dbReference>
<keyword evidence="5 6" id="KW-0539">Nucleus</keyword>
<reference evidence="7" key="1">
    <citation type="journal article" date="2013" name="Nat. Biotechnol.">
        <title>Draft genome sequence of chickpea (Cicer arietinum) provides a resource for trait improvement.</title>
        <authorList>
            <person name="Varshney R.K."/>
            <person name="Song C."/>
            <person name="Saxena R.K."/>
            <person name="Azam S."/>
            <person name="Yu S."/>
            <person name="Sharpe A.G."/>
            <person name="Cannon S."/>
            <person name="Baek J."/>
            <person name="Rosen B.D."/>
            <person name="Tar'an B."/>
            <person name="Millan T."/>
            <person name="Zhang X."/>
            <person name="Ramsay L.D."/>
            <person name="Iwata A."/>
            <person name="Wang Y."/>
            <person name="Nelson W."/>
            <person name="Farmer A.D."/>
            <person name="Gaur P.M."/>
            <person name="Soderlund C."/>
            <person name="Penmetsa R.V."/>
            <person name="Xu C."/>
            <person name="Bharti A.K."/>
            <person name="He W."/>
            <person name="Winter P."/>
            <person name="Zhao S."/>
            <person name="Hane J.K."/>
            <person name="Carrasquilla-Garcia N."/>
            <person name="Condie J.A."/>
            <person name="Upadhyaya H.D."/>
            <person name="Luo M.C."/>
            <person name="Thudi M."/>
            <person name="Gowda C.L."/>
            <person name="Singh N.P."/>
            <person name="Lichtenzveig J."/>
            <person name="Gali K.K."/>
            <person name="Rubio J."/>
            <person name="Nadarajan N."/>
            <person name="Dolezel J."/>
            <person name="Bansal K.C."/>
            <person name="Xu X."/>
            <person name="Edwards D."/>
            <person name="Zhang G."/>
            <person name="Kahl G."/>
            <person name="Gil J."/>
            <person name="Singh K.B."/>
            <person name="Datta S.K."/>
            <person name="Jackson S.A."/>
            <person name="Wang J."/>
            <person name="Cook D.R."/>
        </authorList>
    </citation>
    <scope>NUCLEOTIDE SEQUENCE [LARGE SCALE GENOMIC DNA]</scope>
    <source>
        <strain evidence="7">cv. CDC Frontier</strain>
    </source>
</reference>
<evidence type="ECO:0000256" key="5">
    <source>
        <dbReference type="ARBA" id="ARBA00023242"/>
    </source>
</evidence>
<proteinExistence type="inferred from homology"/>
<dbReference type="RefSeq" id="XP_004491902.1">
    <property type="nucleotide sequence ID" value="XM_004491845.3"/>
</dbReference>
<dbReference type="AlphaFoldDB" id="A0A1S2XN66"/>
<dbReference type="KEGG" id="cam:101512478"/>
<gene>
    <name evidence="8" type="primary">LOC101512478</name>
</gene>
<dbReference type="GO" id="GO:0006383">
    <property type="term" value="P:transcription by RNA polymerase III"/>
    <property type="evidence" value="ECO:0007669"/>
    <property type="project" value="UniProtKB-UniRule"/>
</dbReference>
<evidence type="ECO:0000256" key="4">
    <source>
        <dbReference type="ARBA" id="ARBA00023163"/>
    </source>
</evidence>
<dbReference type="GO" id="GO:0005654">
    <property type="term" value="C:nucleoplasm"/>
    <property type="evidence" value="ECO:0007669"/>
    <property type="project" value="UniProtKB-ARBA"/>
</dbReference>
<keyword evidence="4 6" id="KW-0804">Transcription</keyword>
<dbReference type="InterPro" id="IPR007832">
    <property type="entry name" value="RNA_pol_Rpc34"/>
</dbReference>
<comment type="function">
    <text evidence="6">DNA-dependent RNA polymerase catalyzes the transcription of DNA into RNA using the four ribonucleoside triphosphates as substrates. Specific peripheric component of RNA polymerase III which synthesizes small RNAs, such as 5S rRNA and tRNAs.</text>
</comment>
<dbReference type="GeneID" id="101512478"/>
<organism evidence="7 8">
    <name type="scientific">Cicer arietinum</name>
    <name type="common">Chickpea</name>
    <name type="synonym">Garbanzo</name>
    <dbReference type="NCBI Taxonomy" id="3827"/>
    <lineage>
        <taxon>Eukaryota</taxon>
        <taxon>Viridiplantae</taxon>
        <taxon>Streptophyta</taxon>
        <taxon>Embryophyta</taxon>
        <taxon>Tracheophyta</taxon>
        <taxon>Spermatophyta</taxon>
        <taxon>Magnoliopsida</taxon>
        <taxon>eudicotyledons</taxon>
        <taxon>Gunneridae</taxon>
        <taxon>Pentapetalae</taxon>
        <taxon>rosids</taxon>
        <taxon>fabids</taxon>
        <taxon>Fabales</taxon>
        <taxon>Fabaceae</taxon>
        <taxon>Papilionoideae</taxon>
        <taxon>50 kb inversion clade</taxon>
        <taxon>NPAAA clade</taxon>
        <taxon>Hologalegina</taxon>
        <taxon>IRL clade</taxon>
        <taxon>Cicereae</taxon>
        <taxon>Cicer</taxon>
    </lineage>
</organism>
<dbReference type="eggNOG" id="KOG3233">
    <property type="taxonomic scope" value="Eukaryota"/>
</dbReference>
<evidence type="ECO:0000256" key="1">
    <source>
        <dbReference type="ARBA" id="ARBA00004123"/>
    </source>
</evidence>
<evidence type="ECO:0000256" key="3">
    <source>
        <dbReference type="ARBA" id="ARBA00022478"/>
    </source>
</evidence>
<dbReference type="PIRSF" id="PIRSF028763">
    <property type="entry name" value="RNA_pol_Rpc34"/>
    <property type="match status" value="1"/>
</dbReference>
<comment type="similarity">
    <text evidence="2 6">Belongs to the eukaryotic RPC34/RPC39 RNA polymerase subunit family.</text>
</comment>
<dbReference type="Gene3D" id="1.10.10.10">
    <property type="entry name" value="Winged helix-like DNA-binding domain superfamily/Winged helix DNA-binding domain"/>
    <property type="match status" value="1"/>
</dbReference>
<name>A0A1S2XN66_CICAR</name>
<dbReference type="FunFam" id="1.10.10.10:FF:000116">
    <property type="entry name" value="DNA-directed RNA polymerase III subunit RPC6"/>
    <property type="match status" value="1"/>
</dbReference>
<dbReference type="InterPro" id="IPR016049">
    <property type="entry name" value="RNA_pol_Rpc34-like"/>
</dbReference>
<evidence type="ECO:0000313" key="8">
    <source>
        <dbReference type="RefSeq" id="XP_004491902.1"/>
    </source>
</evidence>
<sequence>MNRLRESSPQRKRQKVSPSLTNEESILYNLIYSKKDIGIWTGDMKRETNLPVTVFNKTLKELMSKSMIKEVTTIQNKGRKHYMAIEFEPSKEITGGNWYTDGKLDTDFIAALKDVCFKYISKQKVSTLDGFLEWSKKNGIFNSEVTPTQVEDIMKTLVLDDAIVEVTSNGYGDFASIPVGRVCYKCKSNVKVKGELKYGLVPYIPCFACPRISFCSPDGVVSPRTCVYYDKWLDF</sequence>
<evidence type="ECO:0000313" key="7">
    <source>
        <dbReference type="Proteomes" id="UP000087171"/>
    </source>
</evidence>
<dbReference type="SUPFAM" id="SSF46785">
    <property type="entry name" value="Winged helix' DNA-binding domain"/>
    <property type="match status" value="1"/>
</dbReference>
<evidence type="ECO:0000256" key="2">
    <source>
        <dbReference type="ARBA" id="ARBA00011038"/>
    </source>
</evidence>
<dbReference type="OrthoDB" id="613763at2759"/>
<keyword evidence="7" id="KW-1185">Reference proteome</keyword>
<dbReference type="PaxDb" id="3827-XP_004491901.1"/>